<dbReference type="AlphaFoldDB" id="A0A381T494"/>
<gene>
    <name evidence="1" type="ORF">METZ01_LOCUS63245</name>
</gene>
<sequence>MKKSTTVKELQKEYNPKKIIDAVEKSFQKHREQLISIIGHPDSPILNYHQNQQISFLENNQDQNTIIDEVVESLKDAVYFMALNKKERTRITQRMRSFESAYVNAVLERINHFLEEPELLRPPSWSTSSQKRRQGGISGTINDLLEALRLNLEIEVQYWENVSRAGHLTGLQMSMGKFFVILRDLSMSQKDQITIVQSLFDSFHVDWDEGDRENIKMSLQKPALANYEKQRQELRQISSRPFSKTLTPEMILTLEELTYLYKKYLRRF</sequence>
<evidence type="ECO:0000313" key="1">
    <source>
        <dbReference type="EMBL" id="SVA10391.1"/>
    </source>
</evidence>
<protein>
    <submittedName>
        <fullName evidence="1">Uncharacterized protein</fullName>
    </submittedName>
</protein>
<name>A0A381T494_9ZZZZ</name>
<reference evidence="1" key="1">
    <citation type="submission" date="2018-05" db="EMBL/GenBank/DDBJ databases">
        <authorList>
            <person name="Lanie J.A."/>
            <person name="Ng W.-L."/>
            <person name="Kazmierczak K.M."/>
            <person name="Andrzejewski T.M."/>
            <person name="Davidsen T.M."/>
            <person name="Wayne K.J."/>
            <person name="Tettelin H."/>
            <person name="Glass J.I."/>
            <person name="Rusch D."/>
            <person name="Podicherti R."/>
            <person name="Tsui H.-C.T."/>
            <person name="Winkler M.E."/>
        </authorList>
    </citation>
    <scope>NUCLEOTIDE SEQUENCE</scope>
</reference>
<dbReference type="EMBL" id="UINC01003925">
    <property type="protein sequence ID" value="SVA10391.1"/>
    <property type="molecule type" value="Genomic_DNA"/>
</dbReference>
<organism evidence="1">
    <name type="scientific">marine metagenome</name>
    <dbReference type="NCBI Taxonomy" id="408172"/>
    <lineage>
        <taxon>unclassified sequences</taxon>
        <taxon>metagenomes</taxon>
        <taxon>ecological metagenomes</taxon>
    </lineage>
</organism>
<proteinExistence type="predicted"/>
<accession>A0A381T494</accession>